<dbReference type="CDD" id="cd00609">
    <property type="entry name" value="AAT_like"/>
    <property type="match status" value="1"/>
</dbReference>
<dbReference type="InterPro" id="IPR015421">
    <property type="entry name" value="PyrdxlP-dep_Trfase_major"/>
</dbReference>
<keyword evidence="4 9" id="KW-0032">Aminotransferase</keyword>
<dbReference type="GO" id="GO:0000105">
    <property type="term" value="P:L-histidine biosynthetic process"/>
    <property type="evidence" value="ECO:0007669"/>
    <property type="project" value="UniProtKB-UniRule"/>
</dbReference>
<dbReference type="InterPro" id="IPR004839">
    <property type="entry name" value="Aminotransferase_I/II_large"/>
</dbReference>
<evidence type="ECO:0000256" key="6">
    <source>
        <dbReference type="ARBA" id="ARBA00022679"/>
    </source>
</evidence>
<comment type="cofactor">
    <cofactor evidence="1 9">
        <name>pyridoxal 5'-phosphate</name>
        <dbReference type="ChEBI" id="CHEBI:597326"/>
    </cofactor>
</comment>
<reference evidence="12" key="1">
    <citation type="submission" date="2018-05" db="EMBL/GenBank/DDBJ databases">
        <title>Genome Sequencing of selected type strains of the family Eggerthellaceae.</title>
        <authorList>
            <person name="Danylec N."/>
            <person name="Stoll D.A."/>
            <person name="Doetsch A."/>
            <person name="Huch M."/>
        </authorList>
    </citation>
    <scope>NUCLEOTIDE SEQUENCE [LARGE SCALE GENOMIC DNA]</scope>
    <source>
        <strain evidence="12">DSM 24851</strain>
    </source>
</reference>
<evidence type="ECO:0000256" key="5">
    <source>
        <dbReference type="ARBA" id="ARBA00022605"/>
    </source>
</evidence>
<evidence type="ECO:0000313" key="11">
    <source>
        <dbReference type="EMBL" id="RNL41405.1"/>
    </source>
</evidence>
<evidence type="ECO:0000256" key="3">
    <source>
        <dbReference type="ARBA" id="ARBA00011738"/>
    </source>
</evidence>
<evidence type="ECO:0000256" key="7">
    <source>
        <dbReference type="ARBA" id="ARBA00022898"/>
    </source>
</evidence>
<keyword evidence="12" id="KW-1185">Reference proteome</keyword>
<evidence type="ECO:0000256" key="4">
    <source>
        <dbReference type="ARBA" id="ARBA00022576"/>
    </source>
</evidence>
<dbReference type="HAMAP" id="MF_01023">
    <property type="entry name" value="HisC_aminotrans_2"/>
    <property type="match status" value="1"/>
</dbReference>
<evidence type="ECO:0000256" key="1">
    <source>
        <dbReference type="ARBA" id="ARBA00001933"/>
    </source>
</evidence>
<dbReference type="NCBIfam" id="TIGR01141">
    <property type="entry name" value="hisC"/>
    <property type="match status" value="1"/>
</dbReference>
<accession>A0A3N0B2R0</accession>
<comment type="catalytic activity">
    <reaction evidence="9">
        <text>L-histidinol phosphate + 2-oxoglutarate = 3-(imidazol-4-yl)-2-oxopropyl phosphate + L-glutamate</text>
        <dbReference type="Rhea" id="RHEA:23744"/>
        <dbReference type="ChEBI" id="CHEBI:16810"/>
        <dbReference type="ChEBI" id="CHEBI:29985"/>
        <dbReference type="ChEBI" id="CHEBI:57766"/>
        <dbReference type="ChEBI" id="CHEBI:57980"/>
        <dbReference type="EC" id="2.6.1.9"/>
    </reaction>
</comment>
<dbReference type="EMBL" id="QIBX01000002">
    <property type="protein sequence ID" value="RNL41405.1"/>
    <property type="molecule type" value="Genomic_DNA"/>
</dbReference>
<dbReference type="EC" id="2.6.1.9" evidence="9"/>
<dbReference type="Pfam" id="PF00155">
    <property type="entry name" value="Aminotran_1_2"/>
    <property type="match status" value="1"/>
</dbReference>
<feature type="modified residue" description="N6-(pyridoxal phosphate)lysine" evidence="9">
    <location>
        <position position="220"/>
    </location>
</feature>
<dbReference type="PANTHER" id="PTHR42885">
    <property type="entry name" value="HISTIDINOL-PHOSPHATE AMINOTRANSFERASE-RELATED"/>
    <property type="match status" value="1"/>
</dbReference>
<dbReference type="InterPro" id="IPR015424">
    <property type="entry name" value="PyrdxlP-dep_Trfase"/>
</dbReference>
<comment type="similarity">
    <text evidence="2 9">Belongs to the class-II pyridoxal-phosphate-dependent aminotransferase family. Histidinol-phosphate aminotransferase subfamily.</text>
</comment>
<dbReference type="InterPro" id="IPR015422">
    <property type="entry name" value="PyrdxlP-dep_Trfase_small"/>
</dbReference>
<gene>
    <name evidence="9 11" type="primary">hisC</name>
    <name evidence="11" type="ORF">DMP06_02125</name>
</gene>
<dbReference type="SUPFAM" id="SSF53383">
    <property type="entry name" value="PLP-dependent transferases"/>
    <property type="match status" value="1"/>
</dbReference>
<protein>
    <recommendedName>
        <fullName evidence="9">Histidinol-phosphate aminotransferase</fullName>
        <ecNumber evidence="9">2.6.1.9</ecNumber>
    </recommendedName>
    <alternativeName>
        <fullName evidence="9">Imidazole acetol-phosphate transaminase</fullName>
    </alternativeName>
</protein>
<organism evidence="11 12">
    <name type="scientific">Slackia equolifaciens</name>
    <dbReference type="NCBI Taxonomy" id="498718"/>
    <lineage>
        <taxon>Bacteria</taxon>
        <taxon>Bacillati</taxon>
        <taxon>Actinomycetota</taxon>
        <taxon>Coriobacteriia</taxon>
        <taxon>Eggerthellales</taxon>
        <taxon>Eggerthellaceae</taxon>
        <taxon>Slackia</taxon>
    </lineage>
</organism>
<name>A0A3N0B2R0_9ACTN</name>
<evidence type="ECO:0000256" key="9">
    <source>
        <dbReference type="HAMAP-Rule" id="MF_01023"/>
    </source>
</evidence>
<keyword evidence="7 9" id="KW-0663">Pyridoxal phosphate</keyword>
<dbReference type="AlphaFoldDB" id="A0A3N0B2R0"/>
<evidence type="ECO:0000259" key="10">
    <source>
        <dbReference type="Pfam" id="PF00155"/>
    </source>
</evidence>
<dbReference type="GO" id="GO:0004400">
    <property type="term" value="F:histidinol-phosphate transaminase activity"/>
    <property type="evidence" value="ECO:0007669"/>
    <property type="project" value="UniProtKB-UniRule"/>
</dbReference>
<keyword evidence="5 9" id="KW-0028">Amino-acid biosynthesis</keyword>
<dbReference type="Proteomes" id="UP000269591">
    <property type="component" value="Unassembled WGS sequence"/>
</dbReference>
<comment type="subunit">
    <text evidence="3 9">Homodimer.</text>
</comment>
<dbReference type="OrthoDB" id="9809616at2"/>
<keyword evidence="8 9" id="KW-0368">Histidine biosynthesis</keyword>
<dbReference type="Gene3D" id="3.40.640.10">
    <property type="entry name" value="Type I PLP-dependent aspartate aminotransferase-like (Major domain)"/>
    <property type="match status" value="1"/>
</dbReference>
<sequence length="373" mass="40779">MAQLSSRMRTLVQPHLADIEPYDPAFTPCKINLSANENTYPLPEGVREAIDAALAATPLNRYPDPMSNDLRDQIAAWRGVERGRICVGNGGDELLYNFLLAFGGVGRTLLTCPPDFSEYAFFASLTQTGVERVWRDPATFDVPRDELLDAASRADLVILTSPNNPTGNLVPIDLAREVCRVCPGLVMVDEAYGEFADACTTAECLLDECDNLVVLHTLSKAFGEAGIRCGYVLAASDVIDAFAAIRQIYSVNVLTQAVAFAAVRNRRTFAPVVDEIRAQRERMVQELSALVEPLASQAAVWPSHGNFVLVRLPHASDVRARLRDEFSILVRDFSYAPGLEDCLRITVGTPAENTAVLDALRAIMECDGCDERG</sequence>
<keyword evidence="6 9" id="KW-0808">Transferase</keyword>
<feature type="domain" description="Aminotransferase class I/classII large" evidence="10">
    <location>
        <begin position="30"/>
        <end position="360"/>
    </location>
</feature>
<comment type="caution">
    <text evidence="11">The sequence shown here is derived from an EMBL/GenBank/DDBJ whole genome shotgun (WGS) entry which is preliminary data.</text>
</comment>
<evidence type="ECO:0000313" key="12">
    <source>
        <dbReference type="Proteomes" id="UP000269591"/>
    </source>
</evidence>
<dbReference type="RefSeq" id="WP_123208103.1">
    <property type="nucleotide sequence ID" value="NZ_JBHTHO010000034.1"/>
</dbReference>
<evidence type="ECO:0000256" key="2">
    <source>
        <dbReference type="ARBA" id="ARBA00007970"/>
    </source>
</evidence>
<proteinExistence type="inferred from homology"/>
<dbReference type="InterPro" id="IPR005861">
    <property type="entry name" value="HisP_aminotrans"/>
</dbReference>
<dbReference type="PANTHER" id="PTHR42885:SF2">
    <property type="entry name" value="HISTIDINOL-PHOSPHATE AMINOTRANSFERASE"/>
    <property type="match status" value="1"/>
</dbReference>
<evidence type="ECO:0000256" key="8">
    <source>
        <dbReference type="ARBA" id="ARBA00023102"/>
    </source>
</evidence>
<dbReference type="GO" id="GO:0030170">
    <property type="term" value="F:pyridoxal phosphate binding"/>
    <property type="evidence" value="ECO:0007669"/>
    <property type="project" value="InterPro"/>
</dbReference>
<dbReference type="Gene3D" id="3.90.1150.10">
    <property type="entry name" value="Aspartate Aminotransferase, domain 1"/>
    <property type="match status" value="1"/>
</dbReference>
<dbReference type="UniPathway" id="UPA00031">
    <property type="reaction ID" value="UER00012"/>
</dbReference>
<comment type="pathway">
    <text evidence="9">Amino-acid biosynthesis; L-histidine biosynthesis; L-histidine from 5-phospho-alpha-D-ribose 1-diphosphate: step 7/9.</text>
</comment>